<dbReference type="PATRIC" id="fig|270351.10.peg.386"/>
<evidence type="ECO:0000256" key="5">
    <source>
        <dbReference type="ARBA" id="ARBA00023136"/>
    </source>
</evidence>
<keyword evidence="5 7" id="KW-0472">Membrane</keyword>
<evidence type="ECO:0008006" key="10">
    <source>
        <dbReference type="Google" id="ProtNLM"/>
    </source>
</evidence>
<keyword evidence="4 7" id="KW-1133">Transmembrane helix</keyword>
<dbReference type="AlphaFoldDB" id="A0A0C6FMS4"/>
<feature type="transmembrane region" description="Helical" evidence="7">
    <location>
        <begin position="387"/>
        <end position="409"/>
    </location>
</feature>
<dbReference type="Pfam" id="PF01679">
    <property type="entry name" value="Pmp3"/>
    <property type="match status" value="1"/>
</dbReference>
<dbReference type="Proteomes" id="UP000061432">
    <property type="component" value="Chromosome"/>
</dbReference>
<dbReference type="EMBL" id="AP014704">
    <property type="protein sequence ID" value="BAQ43875.1"/>
    <property type="molecule type" value="Genomic_DNA"/>
</dbReference>
<dbReference type="KEGG" id="maqu:Maq22A_c01935"/>
<proteinExistence type="inferred from homology"/>
<feature type="transmembrane region" description="Helical" evidence="7">
    <location>
        <begin position="363"/>
        <end position="381"/>
    </location>
</feature>
<dbReference type="STRING" id="270351.Maq22A_c01935"/>
<evidence type="ECO:0000256" key="7">
    <source>
        <dbReference type="SAM" id="Phobius"/>
    </source>
</evidence>
<feature type="compositionally biased region" description="Basic residues" evidence="6">
    <location>
        <begin position="200"/>
        <end position="216"/>
    </location>
</feature>
<dbReference type="PANTHER" id="PTHR21659">
    <property type="entry name" value="HYDROPHOBIC PROTEIN RCI2 LOW TEMPERATURE AND SALT RESPONSIVE PROTEIN LTI6 -RELATED"/>
    <property type="match status" value="1"/>
</dbReference>
<feature type="compositionally biased region" description="Basic residues" evidence="6">
    <location>
        <begin position="68"/>
        <end position="90"/>
    </location>
</feature>
<evidence type="ECO:0000256" key="6">
    <source>
        <dbReference type="SAM" id="MobiDB-lite"/>
    </source>
</evidence>
<keyword evidence="3 7" id="KW-0812">Transmembrane</keyword>
<evidence type="ECO:0000313" key="8">
    <source>
        <dbReference type="EMBL" id="BAQ43875.1"/>
    </source>
</evidence>
<protein>
    <recommendedName>
        <fullName evidence="10">YqaE/Pmp3 family membrane protein</fullName>
    </recommendedName>
</protein>
<dbReference type="InterPro" id="IPR000612">
    <property type="entry name" value="PMP3"/>
</dbReference>
<comment type="similarity">
    <text evidence="2">Belongs to the UPF0057 (PMP3) family.</text>
</comment>
<reference evidence="9" key="2">
    <citation type="submission" date="2015-01" db="EMBL/GenBank/DDBJ databases">
        <title>Complete genome sequence of Methylobacterium aquaticum strain 22A.</title>
        <authorList>
            <person name="Tani A."/>
            <person name="Ogura Y."/>
            <person name="Hayashi T."/>
        </authorList>
    </citation>
    <scope>NUCLEOTIDE SEQUENCE [LARGE SCALE GENOMIC DNA]</scope>
    <source>
        <strain evidence="9">MA-22A</strain>
    </source>
</reference>
<evidence type="ECO:0000256" key="4">
    <source>
        <dbReference type="ARBA" id="ARBA00022989"/>
    </source>
</evidence>
<evidence type="ECO:0000313" key="9">
    <source>
        <dbReference type="Proteomes" id="UP000061432"/>
    </source>
</evidence>
<evidence type="ECO:0000256" key="1">
    <source>
        <dbReference type="ARBA" id="ARBA00004370"/>
    </source>
</evidence>
<feature type="compositionally biased region" description="Basic residues" evidence="6">
    <location>
        <begin position="180"/>
        <end position="190"/>
    </location>
</feature>
<evidence type="ECO:0000256" key="3">
    <source>
        <dbReference type="ARBA" id="ARBA00022692"/>
    </source>
</evidence>
<organism evidence="8 9">
    <name type="scientific">Methylobacterium aquaticum</name>
    <dbReference type="NCBI Taxonomy" id="270351"/>
    <lineage>
        <taxon>Bacteria</taxon>
        <taxon>Pseudomonadati</taxon>
        <taxon>Pseudomonadota</taxon>
        <taxon>Alphaproteobacteria</taxon>
        <taxon>Hyphomicrobiales</taxon>
        <taxon>Methylobacteriaceae</taxon>
        <taxon>Methylobacterium</taxon>
    </lineage>
</organism>
<comment type="subcellular location">
    <subcellularLocation>
        <location evidence="1">Membrane</location>
    </subcellularLocation>
</comment>
<sequence>MQGARRPGRPGDRGGAGSGARAGRGPGACERRGAQLLRHADHRRPLPSEAGLAVLARRRGLRGDRGGRTGRRGVPRRRARHRPSRLRRLPRAGGGADLRPDPGAGGRERRAGGRPLGHLRHLAARAAGPGEPAARRDPGGARRHRRRRAGGGGTRPRDGRACDRLRLVGREARTRESPRRRPHPRLRPRIPARGPEAARRRGRHRRRVRSRRRRVFRAGAPLAQLEGPLPRRRLRRRRDPENSAEPRPPEGHRHPGRVLGRLPQARAGRPRRQPGSPVVAGARGPPLRQGARRLPAGEGRLCPRHPGPPRGDGEGAAAPVSPLPSRPRREVSGAGAGTVRAPRRSQRGFSFSKRQDGDTVGDIIRIILLVVIPPIGVLFTVGFGLQFILNVLLTLFGYIPGLIHAIWVVTRRNY</sequence>
<feature type="region of interest" description="Disordered" evidence="6">
    <location>
        <begin position="1"/>
        <end position="353"/>
    </location>
</feature>
<name>A0A0C6FMS4_9HYPH</name>
<dbReference type="GO" id="GO:0016020">
    <property type="term" value="C:membrane"/>
    <property type="evidence" value="ECO:0007669"/>
    <property type="project" value="UniProtKB-SubCell"/>
</dbReference>
<dbReference type="PANTHER" id="PTHR21659:SF42">
    <property type="entry name" value="UPF0057 MEMBRANE PROTEIN ZK632.10-RELATED"/>
    <property type="match status" value="1"/>
</dbReference>
<gene>
    <name evidence="8" type="ORF">Maq22A_c01935</name>
</gene>
<accession>A0A0C6FMS4</accession>
<evidence type="ECO:0000256" key="2">
    <source>
        <dbReference type="ARBA" id="ARBA00009530"/>
    </source>
</evidence>
<feature type="compositionally biased region" description="Gly residues" evidence="6">
    <location>
        <begin position="13"/>
        <end position="26"/>
    </location>
</feature>
<feature type="compositionally biased region" description="Basic and acidic residues" evidence="6">
    <location>
        <begin position="155"/>
        <end position="179"/>
    </location>
</feature>
<reference evidence="8 9" key="1">
    <citation type="journal article" date="2015" name="Genome Announc.">
        <title>Complete Genome Sequence of Methylobacterium aquaticum Strain 22A, Isolated from Racomitrium japonicum Moss.</title>
        <authorList>
            <person name="Tani A."/>
            <person name="Ogura Y."/>
            <person name="Hayashi T."/>
            <person name="Kimbara K."/>
        </authorList>
    </citation>
    <scope>NUCLEOTIDE SEQUENCE [LARGE SCALE GENOMIC DNA]</scope>
    <source>
        <strain evidence="8 9">MA-22A</strain>
    </source>
</reference>